<feature type="domain" description="NAD glycohydrolase translocation F5/8 type C" evidence="2">
    <location>
        <begin position="48"/>
        <end position="178"/>
    </location>
</feature>
<comment type="caution">
    <text evidence="3">The sequence shown here is derived from an EMBL/GenBank/DDBJ whole genome shotgun (WGS) entry which is preliminary data.</text>
</comment>
<dbReference type="Pfam" id="PF25302">
    <property type="entry name" value="NADase_transloc"/>
    <property type="match status" value="1"/>
</dbReference>
<dbReference type="Proteomes" id="UP000221168">
    <property type="component" value="Unassembled WGS sequence"/>
</dbReference>
<reference evidence="3 4" key="1">
    <citation type="submission" date="2017-10" db="EMBL/GenBank/DDBJ databases">
        <title>Sedimentibacterium mangrovi gen. nov., sp. nov., a novel member of family Phyllobacteriacea isolated from mangrove sediment.</title>
        <authorList>
            <person name="Liao H."/>
            <person name="Tian Y."/>
        </authorList>
    </citation>
    <scope>NUCLEOTIDE SEQUENCE [LARGE SCALE GENOMIC DNA]</scope>
    <source>
        <strain evidence="3 4">X9-2-2</strain>
    </source>
</reference>
<dbReference type="NCBIfam" id="NF047619">
    <property type="entry name" value="NADase_discoid"/>
    <property type="match status" value="1"/>
</dbReference>
<keyword evidence="1" id="KW-0732">Signal</keyword>
<evidence type="ECO:0000256" key="1">
    <source>
        <dbReference type="SAM" id="SignalP"/>
    </source>
</evidence>
<sequence>MGFRNMTKAWWPAGVLLALAASLSPAHARDCATIGTTELVDSVRYCVDSVLEPQSGNWYGADNLIDGAGDTAWCEGVNGPGLGQRIVISIRGGAPFDRIMLWNGYQKSRTAFTRNGRPSALRVETDLGENITFQLPDKLGEVVLGLNRMAVRSEVVLTIEDIYRGSHYADTCISDVFIDFESGRNFPMNGGNN</sequence>
<organism evidence="3 4">
    <name type="scientific">Zhengella mangrovi</name>
    <dbReference type="NCBI Taxonomy" id="1982044"/>
    <lineage>
        <taxon>Bacteria</taxon>
        <taxon>Pseudomonadati</taxon>
        <taxon>Pseudomonadota</taxon>
        <taxon>Alphaproteobacteria</taxon>
        <taxon>Hyphomicrobiales</taxon>
        <taxon>Notoacmeibacteraceae</taxon>
        <taxon>Zhengella</taxon>
    </lineage>
</organism>
<evidence type="ECO:0000259" key="2">
    <source>
        <dbReference type="Pfam" id="PF25302"/>
    </source>
</evidence>
<feature type="chain" id="PRO_5013941505" description="NAD glycohydrolase translocation F5/8 type C domain-containing protein" evidence="1">
    <location>
        <begin position="29"/>
        <end position="193"/>
    </location>
</feature>
<dbReference type="OrthoDB" id="9816009at2"/>
<keyword evidence="4" id="KW-1185">Reference proteome</keyword>
<dbReference type="EMBL" id="PDVP01000004">
    <property type="protein sequence ID" value="PHP67198.1"/>
    <property type="molecule type" value="Genomic_DNA"/>
</dbReference>
<accession>A0A2G1QPQ1</accession>
<proteinExistence type="predicted"/>
<protein>
    <recommendedName>
        <fullName evidence="2">NAD glycohydrolase translocation F5/8 type C domain-containing protein</fullName>
    </recommendedName>
</protein>
<dbReference type="InterPro" id="IPR057561">
    <property type="entry name" value="NADase_transloc"/>
</dbReference>
<evidence type="ECO:0000313" key="4">
    <source>
        <dbReference type="Proteomes" id="UP000221168"/>
    </source>
</evidence>
<evidence type="ECO:0000313" key="3">
    <source>
        <dbReference type="EMBL" id="PHP67198.1"/>
    </source>
</evidence>
<feature type="signal peptide" evidence="1">
    <location>
        <begin position="1"/>
        <end position="28"/>
    </location>
</feature>
<dbReference type="RefSeq" id="WP_099306025.1">
    <property type="nucleotide sequence ID" value="NZ_PDVP01000004.1"/>
</dbReference>
<name>A0A2G1QPQ1_9HYPH</name>
<dbReference type="AlphaFoldDB" id="A0A2G1QPQ1"/>
<gene>
    <name evidence="3" type="ORF">CSC94_09095</name>
</gene>